<dbReference type="Pfam" id="PF04278">
    <property type="entry name" value="Tic22"/>
    <property type="match status" value="1"/>
</dbReference>
<organism evidence="2 3">
    <name type="scientific">Aphanothece sacrum FPU1</name>
    <dbReference type="NCBI Taxonomy" id="1920663"/>
    <lineage>
        <taxon>Bacteria</taxon>
        <taxon>Bacillati</taxon>
        <taxon>Cyanobacteriota</taxon>
        <taxon>Cyanophyceae</taxon>
        <taxon>Oscillatoriophycideae</taxon>
        <taxon>Chroococcales</taxon>
        <taxon>Aphanothecaceae</taxon>
        <taxon>Aphanothece</taxon>
    </lineage>
</organism>
<dbReference type="OrthoDB" id="509198at2"/>
<dbReference type="AlphaFoldDB" id="A0A401IG15"/>
<comment type="caution">
    <text evidence="2">The sequence shown here is derived from an EMBL/GenBank/DDBJ whole genome shotgun (WGS) entry which is preliminary data.</text>
</comment>
<keyword evidence="3" id="KW-1185">Reference proteome</keyword>
<dbReference type="EMBL" id="BDQK01000006">
    <property type="protein sequence ID" value="GBF80237.1"/>
    <property type="molecule type" value="Genomic_DNA"/>
</dbReference>
<evidence type="ECO:0000313" key="3">
    <source>
        <dbReference type="Proteomes" id="UP000287247"/>
    </source>
</evidence>
<proteinExistence type="predicted"/>
<evidence type="ECO:0000313" key="2">
    <source>
        <dbReference type="EMBL" id="GBF80237.1"/>
    </source>
</evidence>
<accession>A0A401IG15</accession>
<dbReference type="RefSeq" id="WP_124971652.1">
    <property type="nucleotide sequence ID" value="NZ_BDQK01000006.1"/>
</dbReference>
<protein>
    <submittedName>
        <fullName evidence="2">Tic22-like family protein</fullName>
    </submittedName>
</protein>
<dbReference type="PANTHER" id="PTHR33926:SF4">
    <property type="entry name" value="PROTEIN TIC 22, CHLOROPLASTIC"/>
    <property type="match status" value="1"/>
</dbReference>
<reference evidence="3" key="1">
    <citation type="submission" date="2017-05" db="EMBL/GenBank/DDBJ databases">
        <title>Physiological properties and genetic analysis related to exopolysaccharide production of fresh-water unicellular cyanobacterium Aphanothece sacrum, Suizenji Nori, that has been cultured as a food source in Japan.</title>
        <authorList>
            <person name="Kanesaki Y."/>
            <person name="Yoshikawa S."/>
            <person name="Ohki K."/>
        </authorList>
    </citation>
    <scope>NUCLEOTIDE SEQUENCE [LARGE SCALE GENOMIC DNA]</scope>
    <source>
        <strain evidence="3">FPU1</strain>
    </source>
</reference>
<dbReference type="Proteomes" id="UP000287247">
    <property type="component" value="Unassembled WGS sequence"/>
</dbReference>
<dbReference type="Gene3D" id="3.40.1350.100">
    <property type="match status" value="2"/>
</dbReference>
<dbReference type="PANTHER" id="PTHR33926">
    <property type="entry name" value="PROTEIN TIC 22, CHLOROPLASTIC"/>
    <property type="match status" value="1"/>
</dbReference>
<name>A0A401IG15_APHSA</name>
<sequence>MKSFIRWSATLGLIGSTILGSFLAQPSQVFALPEADIIKVLQDVPVFTITDEQGGPLIAVVGDNQKVTQVFISQQDAQKFLAELQKNKPDLAKKVKVQPVPLSEVYKFAAANADKPDKLSFSLMPIQSQVELAKKLLTASGQEYQGGVPLFIARGGPQQAMLSIQQNNQEIVPFFFEKEQVQMIVDKMKKDQPDLASTMKIEVVSLEKIIGLLQQETDVKYKDIRLVPSNESIQFIQKEIQSQSNQTPQSTPTTPPK</sequence>
<dbReference type="InterPro" id="IPR007378">
    <property type="entry name" value="Tic22-like"/>
</dbReference>
<dbReference type="GO" id="GO:0015031">
    <property type="term" value="P:protein transport"/>
    <property type="evidence" value="ECO:0007669"/>
    <property type="project" value="InterPro"/>
</dbReference>
<feature type="signal peptide" evidence="1">
    <location>
        <begin position="1"/>
        <end position="31"/>
    </location>
</feature>
<gene>
    <name evidence="2" type="ORF">AsFPU1_1638</name>
</gene>
<evidence type="ECO:0000256" key="1">
    <source>
        <dbReference type="SAM" id="SignalP"/>
    </source>
</evidence>
<feature type="chain" id="PRO_5019458083" evidence="1">
    <location>
        <begin position="32"/>
        <end position="257"/>
    </location>
</feature>
<keyword evidence="1" id="KW-0732">Signal</keyword>